<gene>
    <name evidence="1" type="ORF">BDN70DRAFT_764169</name>
</gene>
<accession>A0A9P5YL06</accession>
<protein>
    <submittedName>
        <fullName evidence="1">Uncharacterized protein</fullName>
    </submittedName>
</protein>
<comment type="caution">
    <text evidence="1">The sequence shown here is derived from an EMBL/GenBank/DDBJ whole genome shotgun (WGS) entry which is preliminary data.</text>
</comment>
<feature type="non-terminal residue" evidence="1">
    <location>
        <position position="1"/>
    </location>
</feature>
<keyword evidence="2" id="KW-1185">Reference proteome</keyword>
<proteinExistence type="predicted"/>
<feature type="non-terminal residue" evidence="1">
    <location>
        <position position="58"/>
    </location>
</feature>
<reference evidence="1" key="1">
    <citation type="submission" date="2020-11" db="EMBL/GenBank/DDBJ databases">
        <authorList>
            <consortium name="DOE Joint Genome Institute"/>
            <person name="Ahrendt S."/>
            <person name="Riley R."/>
            <person name="Andreopoulos W."/>
            <person name="Labutti K."/>
            <person name="Pangilinan J."/>
            <person name="Ruiz-Duenas F.J."/>
            <person name="Barrasa J.M."/>
            <person name="Sanchez-Garcia M."/>
            <person name="Camarero S."/>
            <person name="Miyauchi S."/>
            <person name="Serrano A."/>
            <person name="Linde D."/>
            <person name="Babiker R."/>
            <person name="Drula E."/>
            <person name="Ayuso-Fernandez I."/>
            <person name="Pacheco R."/>
            <person name="Padilla G."/>
            <person name="Ferreira P."/>
            <person name="Barriuso J."/>
            <person name="Kellner H."/>
            <person name="Castanera R."/>
            <person name="Alfaro M."/>
            <person name="Ramirez L."/>
            <person name="Pisabarro A.G."/>
            <person name="Kuo A."/>
            <person name="Tritt A."/>
            <person name="Lipzen A."/>
            <person name="He G."/>
            <person name="Yan M."/>
            <person name="Ng V."/>
            <person name="Cullen D."/>
            <person name="Martin F."/>
            <person name="Rosso M.-N."/>
            <person name="Henrissat B."/>
            <person name="Hibbett D."/>
            <person name="Martinez A.T."/>
            <person name="Grigoriev I.V."/>
        </authorList>
    </citation>
    <scope>NUCLEOTIDE SEQUENCE</scope>
    <source>
        <strain evidence="1">CIRM-BRFM 674</strain>
    </source>
</reference>
<dbReference type="AlphaFoldDB" id="A0A9P5YL06"/>
<organism evidence="1 2">
    <name type="scientific">Pholiota conissans</name>
    <dbReference type="NCBI Taxonomy" id="109636"/>
    <lineage>
        <taxon>Eukaryota</taxon>
        <taxon>Fungi</taxon>
        <taxon>Dikarya</taxon>
        <taxon>Basidiomycota</taxon>
        <taxon>Agaricomycotina</taxon>
        <taxon>Agaricomycetes</taxon>
        <taxon>Agaricomycetidae</taxon>
        <taxon>Agaricales</taxon>
        <taxon>Agaricineae</taxon>
        <taxon>Strophariaceae</taxon>
        <taxon>Pholiota</taxon>
    </lineage>
</organism>
<dbReference type="OrthoDB" id="3227343at2759"/>
<evidence type="ECO:0000313" key="1">
    <source>
        <dbReference type="EMBL" id="KAF9471027.1"/>
    </source>
</evidence>
<sequence>QRNLSGRQARWYEKMNEFNFEVNYVPGVENVLADALSRIYSNDSSDTLRSPSEYTYFD</sequence>
<dbReference type="EMBL" id="MU155776">
    <property type="protein sequence ID" value="KAF9471027.1"/>
    <property type="molecule type" value="Genomic_DNA"/>
</dbReference>
<dbReference type="Proteomes" id="UP000807469">
    <property type="component" value="Unassembled WGS sequence"/>
</dbReference>
<evidence type="ECO:0000313" key="2">
    <source>
        <dbReference type="Proteomes" id="UP000807469"/>
    </source>
</evidence>
<name>A0A9P5YL06_9AGAR</name>